<evidence type="ECO:0000313" key="4">
    <source>
        <dbReference type="Proteomes" id="UP001487740"/>
    </source>
</evidence>
<dbReference type="SUPFAM" id="SSF56436">
    <property type="entry name" value="C-type lectin-like"/>
    <property type="match status" value="2"/>
</dbReference>
<feature type="domain" description="C-type lectin" evidence="2">
    <location>
        <begin position="242"/>
        <end position="364"/>
    </location>
</feature>
<protein>
    <recommendedName>
        <fullName evidence="2">C-type lectin domain-containing protein</fullName>
    </recommendedName>
</protein>
<dbReference type="AlphaFoldDB" id="A0AAW0UKP4"/>
<dbReference type="PANTHER" id="PTHR47218:SF2">
    <property type="entry name" value="C-TYPE LECTIN DOMAIN-CONTAINING PROTEIN"/>
    <property type="match status" value="1"/>
</dbReference>
<keyword evidence="1" id="KW-0732">Signal</keyword>
<evidence type="ECO:0000259" key="2">
    <source>
        <dbReference type="PROSITE" id="PS50041"/>
    </source>
</evidence>
<dbReference type="PROSITE" id="PS50041">
    <property type="entry name" value="C_TYPE_LECTIN_2"/>
    <property type="match status" value="1"/>
</dbReference>
<accession>A0AAW0UKP4</accession>
<dbReference type="Proteomes" id="UP001487740">
    <property type="component" value="Unassembled WGS sequence"/>
</dbReference>
<proteinExistence type="predicted"/>
<dbReference type="CDD" id="cd00037">
    <property type="entry name" value="CLECT"/>
    <property type="match status" value="2"/>
</dbReference>
<dbReference type="GO" id="GO:0001872">
    <property type="term" value="F:(1-&gt;3)-beta-D-glucan binding"/>
    <property type="evidence" value="ECO:0007669"/>
    <property type="project" value="InterPro"/>
</dbReference>
<dbReference type="InterPro" id="IPR001304">
    <property type="entry name" value="C-type_lectin-like"/>
</dbReference>
<feature type="signal peptide" evidence="1">
    <location>
        <begin position="1"/>
        <end position="21"/>
    </location>
</feature>
<sequence>MQWAAPLAVAVAALCFASVQAACPNGFTSIDDVSEGTSTCIRLVQSKSTWQGAKAMCEMFGASLAKLTGDFHQAAIEEIRKFPELTDEAFWIGGSDEKRVRAVGIGLTMIRSPWAHPTGTRAIINPITAQIRTTSVSTHQISSTTVSSNKGRYIPSVKQIPSSTQQHATRHMPARLHRSNHSSQPRLGFLHGSSTDNSTPTHAATHDMKWAATLVVAAATLGLASSKSDCPVGFINLSNDPSSPECLNFVLNTGTWQHMNYMCGIIHANISKITGDLHYRLYNYIRATPGLTDHCFWIGGSDHQEEGHWVWESDGSDISMGTPHWDACERDPNGSIWQNYLCICPPDYYFRDCANDAMMYGICQVEKGTGQNINKLTTMEHSKAT</sequence>
<name>A0AAW0UKP4_SCYPA</name>
<reference evidence="3 4" key="1">
    <citation type="submission" date="2023-03" db="EMBL/GenBank/DDBJ databases">
        <title>High-quality genome of Scylla paramamosain provides insights in environmental adaptation.</title>
        <authorList>
            <person name="Zhang L."/>
        </authorList>
    </citation>
    <scope>NUCLEOTIDE SEQUENCE [LARGE SCALE GENOMIC DNA]</scope>
    <source>
        <strain evidence="3">LZ_2023a</strain>
        <tissue evidence="3">Muscle</tissue>
    </source>
</reference>
<evidence type="ECO:0000256" key="1">
    <source>
        <dbReference type="SAM" id="SignalP"/>
    </source>
</evidence>
<dbReference type="InterPro" id="IPR016187">
    <property type="entry name" value="CTDL_fold"/>
</dbReference>
<organism evidence="3 4">
    <name type="scientific">Scylla paramamosain</name>
    <name type="common">Mud crab</name>
    <dbReference type="NCBI Taxonomy" id="85552"/>
    <lineage>
        <taxon>Eukaryota</taxon>
        <taxon>Metazoa</taxon>
        <taxon>Ecdysozoa</taxon>
        <taxon>Arthropoda</taxon>
        <taxon>Crustacea</taxon>
        <taxon>Multicrustacea</taxon>
        <taxon>Malacostraca</taxon>
        <taxon>Eumalacostraca</taxon>
        <taxon>Eucarida</taxon>
        <taxon>Decapoda</taxon>
        <taxon>Pleocyemata</taxon>
        <taxon>Brachyura</taxon>
        <taxon>Eubrachyura</taxon>
        <taxon>Portunoidea</taxon>
        <taxon>Portunidae</taxon>
        <taxon>Portuninae</taxon>
        <taxon>Scylla</taxon>
    </lineage>
</organism>
<gene>
    <name evidence="3" type="ORF">O3P69_003025</name>
</gene>
<dbReference type="Gene3D" id="3.10.100.10">
    <property type="entry name" value="Mannose-Binding Protein A, subunit A"/>
    <property type="match status" value="2"/>
</dbReference>
<dbReference type="PANTHER" id="PTHR47218">
    <property type="entry name" value="C-TYPE LECTIN DOMAIN FAMILY 7 MEMBER A"/>
    <property type="match status" value="1"/>
</dbReference>
<dbReference type="EMBL" id="JARAKH010000010">
    <property type="protein sequence ID" value="KAK8400046.1"/>
    <property type="molecule type" value="Genomic_DNA"/>
</dbReference>
<comment type="caution">
    <text evidence="3">The sequence shown here is derived from an EMBL/GenBank/DDBJ whole genome shotgun (WGS) entry which is preliminary data.</text>
</comment>
<dbReference type="InterPro" id="IPR016186">
    <property type="entry name" value="C-type_lectin-like/link_sf"/>
</dbReference>
<keyword evidence="4" id="KW-1185">Reference proteome</keyword>
<dbReference type="InterPro" id="IPR042808">
    <property type="entry name" value="CLEC7A"/>
</dbReference>
<dbReference type="GO" id="GO:0071226">
    <property type="term" value="P:cellular response to molecule of fungal origin"/>
    <property type="evidence" value="ECO:0007669"/>
    <property type="project" value="InterPro"/>
</dbReference>
<feature type="chain" id="PRO_5043329104" description="C-type lectin domain-containing protein" evidence="1">
    <location>
        <begin position="22"/>
        <end position="385"/>
    </location>
</feature>
<evidence type="ECO:0000313" key="3">
    <source>
        <dbReference type="EMBL" id="KAK8400046.1"/>
    </source>
</evidence>